<evidence type="ECO:0000313" key="1">
    <source>
        <dbReference type="EMBL" id="CAE7034119.1"/>
    </source>
</evidence>
<gene>
    <name evidence="1" type="ORF">PTTW11_05350</name>
</gene>
<organism evidence="1 2">
    <name type="scientific">Pyrenophora teres f. teres</name>
    <dbReference type="NCBI Taxonomy" id="97479"/>
    <lineage>
        <taxon>Eukaryota</taxon>
        <taxon>Fungi</taxon>
        <taxon>Dikarya</taxon>
        <taxon>Ascomycota</taxon>
        <taxon>Pezizomycotina</taxon>
        <taxon>Dothideomycetes</taxon>
        <taxon>Pleosporomycetidae</taxon>
        <taxon>Pleosporales</taxon>
        <taxon>Pleosporineae</taxon>
        <taxon>Pleosporaceae</taxon>
        <taxon>Pyrenophora</taxon>
    </lineage>
</organism>
<name>A0A6S6W5N8_9PLEO</name>
<protein>
    <recommendedName>
        <fullName evidence="3">F-box domain-containing protein</fullName>
    </recommendedName>
</protein>
<reference evidence="1" key="1">
    <citation type="submission" date="2021-02" db="EMBL/GenBank/DDBJ databases">
        <authorList>
            <person name="Syme A R."/>
            <person name="Syme A R."/>
            <person name="Moolhuijzen P."/>
        </authorList>
    </citation>
    <scope>NUCLEOTIDE SEQUENCE</scope>
    <source>
        <strain evidence="1">W1-1</strain>
    </source>
</reference>
<sequence length="437" mass="49604">MSVTELWEAILFYSDPECQYRAMAVSYKWREIIIGLLYLEGRRKPSCAAVQYGDRVEKRLRIPRHSAELLLRESLVPRVTALDPLVNILDSVPASSAPVEACLNIPNQAMGIIAPAEQAAVTILRLALQPARVHAQSFKQKQDRRWLGLSQFNFNPYLMAILSDRMKQQLDHCVIELRPGERCGIMSPMARSEAFMDAVGSMYATEPPCKALGFYVVIINRDDDDWYREYLDTPSAPRRSHRLERIGRITGDTGITIRMLMDGIQRCFDEAVTRWKAGILSSMQTMNFRPWKSMVKEEKFWACMDVGPNPQLIMLLESSAGNKTNMAARMYTSTLPGAPFHALVKSLDRYWDHTAWLQRYTAWAAQYNEETTCGSSCLCRKHEAYLTASNDANACLRAISAQVRAIDHELGIFRGKALTSRLHSRLELHAKPLPEIS</sequence>
<accession>A0A6S6W5N8</accession>
<evidence type="ECO:0008006" key="3">
    <source>
        <dbReference type="Google" id="ProtNLM"/>
    </source>
</evidence>
<proteinExistence type="predicted"/>
<evidence type="ECO:0000313" key="2">
    <source>
        <dbReference type="Proteomes" id="UP000472372"/>
    </source>
</evidence>
<dbReference type="Proteomes" id="UP000472372">
    <property type="component" value="Chromosome 4"/>
</dbReference>
<dbReference type="AlphaFoldDB" id="A0A6S6W5N8"/>
<dbReference type="EMBL" id="HG992980">
    <property type="protein sequence ID" value="CAE7034119.1"/>
    <property type="molecule type" value="Genomic_DNA"/>
</dbReference>